<dbReference type="SMART" id="SM00091">
    <property type="entry name" value="PAS"/>
    <property type="match status" value="1"/>
</dbReference>
<dbReference type="PANTHER" id="PTHR43065">
    <property type="entry name" value="SENSOR HISTIDINE KINASE"/>
    <property type="match status" value="1"/>
</dbReference>
<feature type="coiled-coil region" evidence="5">
    <location>
        <begin position="123"/>
        <end position="157"/>
    </location>
</feature>
<evidence type="ECO:0000256" key="5">
    <source>
        <dbReference type="SAM" id="Coils"/>
    </source>
</evidence>
<dbReference type="NCBIfam" id="TIGR00229">
    <property type="entry name" value="sensory_box"/>
    <property type="match status" value="1"/>
</dbReference>
<dbReference type="SMART" id="SM00388">
    <property type="entry name" value="HisKA"/>
    <property type="match status" value="1"/>
</dbReference>
<dbReference type="PROSITE" id="PS50109">
    <property type="entry name" value="HIS_KIN"/>
    <property type="match status" value="1"/>
</dbReference>
<accession>A0ABR9BCZ7</accession>
<organism evidence="10 11">
    <name type="scientific">Thauera sedimentorum</name>
    <dbReference type="NCBI Taxonomy" id="2767595"/>
    <lineage>
        <taxon>Bacteria</taxon>
        <taxon>Pseudomonadati</taxon>
        <taxon>Pseudomonadota</taxon>
        <taxon>Betaproteobacteria</taxon>
        <taxon>Rhodocyclales</taxon>
        <taxon>Zoogloeaceae</taxon>
        <taxon>Thauera</taxon>
    </lineage>
</organism>
<dbReference type="SUPFAM" id="SSF55874">
    <property type="entry name" value="ATPase domain of HSP90 chaperone/DNA topoisomerase II/histidine kinase"/>
    <property type="match status" value="1"/>
</dbReference>
<feature type="domain" description="Response regulatory" evidence="7">
    <location>
        <begin position="558"/>
        <end position="672"/>
    </location>
</feature>
<dbReference type="PRINTS" id="PR00344">
    <property type="entry name" value="BCTRLSENSOR"/>
</dbReference>
<evidence type="ECO:0000259" key="9">
    <source>
        <dbReference type="PROSITE" id="PS50113"/>
    </source>
</evidence>
<feature type="domain" description="PAC" evidence="9">
    <location>
        <begin position="247"/>
        <end position="299"/>
    </location>
</feature>
<dbReference type="SMART" id="SM00387">
    <property type="entry name" value="HATPase_c"/>
    <property type="match status" value="1"/>
</dbReference>
<name>A0ABR9BCZ7_9RHOO</name>
<dbReference type="Pfam" id="PF12860">
    <property type="entry name" value="PAS_7"/>
    <property type="match status" value="1"/>
</dbReference>
<dbReference type="InterPro" id="IPR036890">
    <property type="entry name" value="HATPase_C_sf"/>
</dbReference>
<dbReference type="InterPro" id="IPR001610">
    <property type="entry name" value="PAC"/>
</dbReference>
<dbReference type="InterPro" id="IPR005467">
    <property type="entry name" value="His_kinase_dom"/>
</dbReference>
<comment type="catalytic activity">
    <reaction evidence="1">
        <text>ATP + protein L-histidine = ADP + protein N-phospho-L-histidine.</text>
        <dbReference type="EC" id="2.7.13.3"/>
    </reaction>
</comment>
<evidence type="ECO:0000256" key="1">
    <source>
        <dbReference type="ARBA" id="ARBA00000085"/>
    </source>
</evidence>
<keyword evidence="5" id="KW-0175">Coiled coil</keyword>
<dbReference type="InterPro" id="IPR000014">
    <property type="entry name" value="PAS"/>
</dbReference>
<keyword evidence="11" id="KW-1185">Reference proteome</keyword>
<dbReference type="SMART" id="SM00086">
    <property type="entry name" value="PAC"/>
    <property type="match status" value="2"/>
</dbReference>
<dbReference type="Gene3D" id="3.30.450.20">
    <property type="entry name" value="PAS domain"/>
    <property type="match status" value="2"/>
</dbReference>
<evidence type="ECO:0000256" key="3">
    <source>
        <dbReference type="ARBA" id="ARBA00022553"/>
    </source>
</evidence>
<dbReference type="SUPFAM" id="SSF47384">
    <property type="entry name" value="Homodimeric domain of signal transducing histidine kinase"/>
    <property type="match status" value="1"/>
</dbReference>
<dbReference type="Pfam" id="PF00072">
    <property type="entry name" value="Response_reg"/>
    <property type="match status" value="1"/>
</dbReference>
<feature type="domain" description="Histidine kinase" evidence="6">
    <location>
        <begin position="312"/>
        <end position="534"/>
    </location>
</feature>
<gene>
    <name evidence="10" type="ORF">IFO67_14340</name>
</gene>
<dbReference type="Gene3D" id="3.30.565.10">
    <property type="entry name" value="Histidine kinase-like ATPase, C-terminal domain"/>
    <property type="match status" value="1"/>
</dbReference>
<dbReference type="PROSITE" id="PS50112">
    <property type="entry name" value="PAS"/>
    <property type="match status" value="1"/>
</dbReference>
<dbReference type="EMBL" id="JACYTO010000002">
    <property type="protein sequence ID" value="MBD8504072.1"/>
    <property type="molecule type" value="Genomic_DNA"/>
</dbReference>
<dbReference type="Gene3D" id="3.40.50.2300">
    <property type="match status" value="1"/>
</dbReference>
<dbReference type="PROSITE" id="PS50113">
    <property type="entry name" value="PAC"/>
    <property type="match status" value="1"/>
</dbReference>
<feature type="domain" description="PAS" evidence="8">
    <location>
        <begin position="175"/>
        <end position="245"/>
    </location>
</feature>
<evidence type="ECO:0000259" key="8">
    <source>
        <dbReference type="PROSITE" id="PS50112"/>
    </source>
</evidence>
<dbReference type="CDD" id="cd00130">
    <property type="entry name" value="PAS"/>
    <property type="match status" value="1"/>
</dbReference>
<dbReference type="InterPro" id="IPR001789">
    <property type="entry name" value="Sig_transdc_resp-reg_receiver"/>
</dbReference>
<evidence type="ECO:0000256" key="4">
    <source>
        <dbReference type="PROSITE-ProRule" id="PRU00169"/>
    </source>
</evidence>
<dbReference type="InterPro" id="IPR013656">
    <property type="entry name" value="PAS_4"/>
</dbReference>
<dbReference type="SUPFAM" id="SSF55785">
    <property type="entry name" value="PYP-like sensor domain (PAS domain)"/>
    <property type="match status" value="2"/>
</dbReference>
<dbReference type="PROSITE" id="PS50110">
    <property type="entry name" value="RESPONSE_REGULATORY"/>
    <property type="match status" value="1"/>
</dbReference>
<sequence>MVGGALELFDQGVTVFDAGLRLIAWNRRFVAMLEFPAELLVAGTPYERFVRYNVARGEYGEYDDCAGTADAACVEALVAARMAAARRFHPHHTRWVRPNGRVLELRGQPLPDDAGFVTFYADITDQQQRQDEIDRQKAELEAHIQRRTAELTAANAELTAAIERNREITVALRYSEGRLRQITDAIPAHIAYFDKTWTYRYANRRYAEWFGWTSETIVDQPIPTVIGARLFDHVAEPVRRALGGEEVSYEYVLAAADGSERHARSTLVPDFSPAGEVLGCFVHGVDITEQRRTQSALAQAQKMEAIGQLTGGLAHDFNNMLTVVAGNLNELRAARAGDAVVAEYADPALLAANRGAALIRRLLAFARQQPLSPRAVEVDELIHGLTRLLRRSLPENIAIYTAADTPQPVALADPHQLESALLNLALNARDAMPNGGELRIHAGIETLGEVAAADLELAPGPYVQISVGDNGQGMDGSTLARVFEPFFTTKKASGGTGLGMAMVYGFIKQSGGGVRIRSRQACGTTVALLLPCAQAGDGAAGDYCPAAGDPAGWLKGRLVLLVEDDAEVRRVVRKQLAALGCAVLEAENGEEAADLLESVPAVSLVVSDVVMHGSMDGHALARFARGFRPELPVILMSGYTDAAASIGDDLALPILAKPFTREGLYAALSRIAPLVPGRPDDDA</sequence>
<dbReference type="Pfam" id="PF08448">
    <property type="entry name" value="PAS_4"/>
    <property type="match status" value="1"/>
</dbReference>
<evidence type="ECO:0000313" key="11">
    <source>
        <dbReference type="Proteomes" id="UP000603602"/>
    </source>
</evidence>
<dbReference type="InterPro" id="IPR035965">
    <property type="entry name" value="PAS-like_dom_sf"/>
</dbReference>
<dbReference type="PANTHER" id="PTHR43065:SF42">
    <property type="entry name" value="TWO-COMPONENT SENSOR PPRA"/>
    <property type="match status" value="1"/>
</dbReference>
<dbReference type="InterPro" id="IPR000700">
    <property type="entry name" value="PAS-assoc_C"/>
</dbReference>
<proteinExistence type="predicted"/>
<dbReference type="Proteomes" id="UP000603602">
    <property type="component" value="Unassembled WGS sequence"/>
</dbReference>
<comment type="caution">
    <text evidence="10">The sequence shown here is derived from an EMBL/GenBank/DDBJ whole genome shotgun (WGS) entry which is preliminary data.</text>
</comment>
<dbReference type="InterPro" id="IPR003661">
    <property type="entry name" value="HisK_dim/P_dom"/>
</dbReference>
<evidence type="ECO:0000259" key="6">
    <source>
        <dbReference type="PROSITE" id="PS50109"/>
    </source>
</evidence>
<keyword evidence="3 4" id="KW-0597">Phosphoprotein</keyword>
<feature type="modified residue" description="4-aspartylphosphate" evidence="4">
    <location>
        <position position="608"/>
    </location>
</feature>
<evidence type="ECO:0000259" key="7">
    <source>
        <dbReference type="PROSITE" id="PS50110"/>
    </source>
</evidence>
<dbReference type="EC" id="2.7.13.3" evidence="2"/>
<dbReference type="CDD" id="cd00082">
    <property type="entry name" value="HisKA"/>
    <property type="match status" value="1"/>
</dbReference>
<dbReference type="InterPro" id="IPR036097">
    <property type="entry name" value="HisK_dim/P_sf"/>
</dbReference>
<dbReference type="Gene3D" id="1.10.287.130">
    <property type="match status" value="1"/>
</dbReference>
<dbReference type="SUPFAM" id="SSF52172">
    <property type="entry name" value="CheY-like"/>
    <property type="match status" value="1"/>
</dbReference>
<dbReference type="Pfam" id="PF02518">
    <property type="entry name" value="HATPase_c"/>
    <property type="match status" value="1"/>
</dbReference>
<dbReference type="InterPro" id="IPR003594">
    <property type="entry name" value="HATPase_dom"/>
</dbReference>
<reference evidence="11" key="1">
    <citation type="submission" date="2023-07" db="EMBL/GenBank/DDBJ databases">
        <title>Thauera sp. CAU 1555 isolated from sand of Yaerae Beach.</title>
        <authorList>
            <person name="Kim W."/>
        </authorList>
    </citation>
    <scope>NUCLEOTIDE SEQUENCE [LARGE SCALE GENOMIC DNA]</scope>
    <source>
        <strain evidence="11">CAU 1555</strain>
    </source>
</reference>
<evidence type="ECO:0000313" key="10">
    <source>
        <dbReference type="EMBL" id="MBD8504072.1"/>
    </source>
</evidence>
<evidence type="ECO:0000256" key="2">
    <source>
        <dbReference type="ARBA" id="ARBA00012438"/>
    </source>
</evidence>
<dbReference type="SMART" id="SM00448">
    <property type="entry name" value="REC"/>
    <property type="match status" value="1"/>
</dbReference>
<dbReference type="InterPro" id="IPR004358">
    <property type="entry name" value="Sig_transdc_His_kin-like_C"/>
</dbReference>
<dbReference type="InterPro" id="IPR011006">
    <property type="entry name" value="CheY-like_superfamily"/>
</dbReference>
<protein>
    <recommendedName>
        <fullName evidence="2">histidine kinase</fullName>
        <ecNumber evidence="2">2.7.13.3</ecNumber>
    </recommendedName>
</protein>